<keyword evidence="1" id="KW-0614">Plasmid</keyword>
<dbReference type="AlphaFoldDB" id="A0A2H1P2U8"/>
<organism evidence="1">
    <name type="scientific">Latilactobacillus sakei subsp. sakei (strain 23K)</name>
    <name type="common">Lactobacillus sakei subsp. sakei</name>
    <dbReference type="NCBI Taxonomy" id="314315"/>
    <lineage>
        <taxon>Bacteria</taxon>
        <taxon>Bacillati</taxon>
        <taxon>Bacillota</taxon>
        <taxon>Bacilli</taxon>
        <taxon>Lactobacillales</taxon>
        <taxon>Lactobacillaceae</taxon>
        <taxon>Latilactobacillus</taxon>
    </lineage>
</organism>
<reference evidence="1" key="1">
    <citation type="submission" date="2017-09" db="EMBL/GenBank/DDBJ databases">
        <authorList>
            <person name="Ehlers B."/>
            <person name="Leendertz F.H."/>
        </authorList>
    </citation>
    <scope>NUCLEOTIDE SEQUENCE</scope>
    <source>
        <strain evidence="1">23K</strain>
    </source>
</reference>
<gene>
    <name evidence="1" type="ORF">LSAJ23K_A100495</name>
</gene>
<protein>
    <submittedName>
        <fullName evidence="1">Uncharacterized protein</fullName>
    </submittedName>
</protein>
<geneLocation type="plasmid" evidence="1">
    <name>pJ23A1</name>
</geneLocation>
<sequence length="77" mass="8695">MPLIGPSQVNNTPTSTSLLRSCCKTFHGVIDRRYMLTYTYVEYIMCLYLDEQSHERGSFNASTVNDAETNHDVSLTG</sequence>
<evidence type="ECO:0000313" key="1">
    <source>
        <dbReference type="EMBL" id="SOE45453.1"/>
    </source>
</evidence>
<dbReference type="EMBL" id="LT907984">
    <property type="protein sequence ID" value="SOE45453.1"/>
    <property type="molecule type" value="Genomic_DNA"/>
</dbReference>
<accession>A0A2H1P2U8</accession>
<name>A0A2H1P2U8_LATSS</name>
<proteinExistence type="predicted"/>